<accession>X1NVY4</accession>
<protein>
    <submittedName>
        <fullName evidence="2">Uncharacterized protein</fullName>
    </submittedName>
</protein>
<name>X1NVY4_9ZZZZ</name>
<evidence type="ECO:0000256" key="1">
    <source>
        <dbReference type="SAM" id="MobiDB-lite"/>
    </source>
</evidence>
<sequence>MFYQVTMTCYFTEYDEAFDFFHDGDKALPKADVINPNQPNMEFSSIELLENHHDTDPSEPCKRLHYKDNQPPPPD</sequence>
<proteinExistence type="predicted"/>
<evidence type="ECO:0000313" key="2">
    <source>
        <dbReference type="EMBL" id="GAI34381.1"/>
    </source>
</evidence>
<feature type="region of interest" description="Disordered" evidence="1">
    <location>
        <begin position="52"/>
        <end position="75"/>
    </location>
</feature>
<dbReference type="EMBL" id="BARV01029814">
    <property type="protein sequence ID" value="GAI34381.1"/>
    <property type="molecule type" value="Genomic_DNA"/>
</dbReference>
<organism evidence="2">
    <name type="scientific">marine sediment metagenome</name>
    <dbReference type="NCBI Taxonomy" id="412755"/>
    <lineage>
        <taxon>unclassified sequences</taxon>
        <taxon>metagenomes</taxon>
        <taxon>ecological metagenomes</taxon>
    </lineage>
</organism>
<comment type="caution">
    <text evidence="2">The sequence shown here is derived from an EMBL/GenBank/DDBJ whole genome shotgun (WGS) entry which is preliminary data.</text>
</comment>
<dbReference type="AlphaFoldDB" id="X1NVY4"/>
<gene>
    <name evidence="2" type="ORF">S06H3_47464</name>
</gene>
<reference evidence="2" key="1">
    <citation type="journal article" date="2014" name="Front. Microbiol.">
        <title>High frequency of phylogenetically diverse reductive dehalogenase-homologous genes in deep subseafloor sedimentary metagenomes.</title>
        <authorList>
            <person name="Kawai M."/>
            <person name="Futagami T."/>
            <person name="Toyoda A."/>
            <person name="Takaki Y."/>
            <person name="Nishi S."/>
            <person name="Hori S."/>
            <person name="Arai W."/>
            <person name="Tsubouchi T."/>
            <person name="Morono Y."/>
            <person name="Uchiyama I."/>
            <person name="Ito T."/>
            <person name="Fujiyama A."/>
            <person name="Inagaki F."/>
            <person name="Takami H."/>
        </authorList>
    </citation>
    <scope>NUCLEOTIDE SEQUENCE</scope>
    <source>
        <strain evidence="2">Expedition CK06-06</strain>
    </source>
</reference>
<feature type="compositionally biased region" description="Basic and acidic residues" evidence="1">
    <location>
        <begin position="52"/>
        <end position="68"/>
    </location>
</feature>